<evidence type="ECO:0000313" key="11">
    <source>
        <dbReference type="Proteomes" id="UP000005017"/>
    </source>
</evidence>
<name>D2MMT6_9FIRM</name>
<reference evidence="11" key="1">
    <citation type="submission" date="2009-12" db="EMBL/GenBank/DDBJ databases">
        <title>Sequence of Clostridiales genomosp. BVAB3 str. UPII9-5.</title>
        <authorList>
            <person name="Madupu R."/>
            <person name="Durkin A.S."/>
            <person name="Torralba M."/>
            <person name="Methe B."/>
            <person name="Sutton G.G."/>
            <person name="Strausberg R.L."/>
            <person name="Nelson K.E."/>
        </authorList>
    </citation>
    <scope>NUCLEOTIDE SEQUENCE [LARGE SCALE GENOMIC DNA]</scope>
    <source>
        <strain evidence="11">W1219</strain>
    </source>
</reference>
<evidence type="ECO:0000256" key="5">
    <source>
        <dbReference type="ARBA" id="ARBA00023163"/>
    </source>
</evidence>
<dbReference type="FunFam" id="3.40.50.2300:FF:000001">
    <property type="entry name" value="DNA-binding response regulator PhoB"/>
    <property type="match status" value="1"/>
</dbReference>
<dbReference type="InterPro" id="IPR001867">
    <property type="entry name" value="OmpR/PhoB-type_DNA-bd"/>
</dbReference>
<keyword evidence="4 7" id="KW-0238">DNA-binding</keyword>
<comment type="caution">
    <text evidence="10">The sequence shown here is derived from an EMBL/GenBank/DDBJ whole genome shotgun (WGS) entry which is preliminary data.</text>
</comment>
<keyword evidence="1 6" id="KW-0597">Phosphoprotein</keyword>
<dbReference type="GO" id="GO:0032993">
    <property type="term" value="C:protein-DNA complex"/>
    <property type="evidence" value="ECO:0007669"/>
    <property type="project" value="TreeGrafter"/>
</dbReference>
<dbReference type="Pfam" id="PF00486">
    <property type="entry name" value="Trans_reg_C"/>
    <property type="match status" value="1"/>
</dbReference>
<keyword evidence="2" id="KW-0902">Two-component regulatory system</keyword>
<dbReference type="Gene3D" id="6.10.250.690">
    <property type="match status" value="1"/>
</dbReference>
<dbReference type="PROSITE" id="PS51755">
    <property type="entry name" value="OMPR_PHOB"/>
    <property type="match status" value="1"/>
</dbReference>
<dbReference type="PROSITE" id="PS50110">
    <property type="entry name" value="RESPONSE_REGULATORY"/>
    <property type="match status" value="1"/>
</dbReference>
<dbReference type="eggNOG" id="COG0745">
    <property type="taxonomic scope" value="Bacteria"/>
</dbReference>
<dbReference type="Proteomes" id="UP000005017">
    <property type="component" value="Unassembled WGS sequence"/>
</dbReference>
<dbReference type="SMART" id="SM00862">
    <property type="entry name" value="Trans_reg_C"/>
    <property type="match status" value="1"/>
</dbReference>
<dbReference type="CDD" id="cd17574">
    <property type="entry name" value="REC_OmpR"/>
    <property type="match status" value="1"/>
</dbReference>
<feature type="domain" description="OmpR/PhoB-type" evidence="9">
    <location>
        <begin position="129"/>
        <end position="228"/>
    </location>
</feature>
<dbReference type="InterPro" id="IPR011006">
    <property type="entry name" value="CheY-like_superfamily"/>
</dbReference>
<feature type="DNA-binding region" description="OmpR/PhoB-type" evidence="7">
    <location>
        <begin position="129"/>
        <end position="228"/>
    </location>
</feature>
<evidence type="ECO:0000259" key="8">
    <source>
        <dbReference type="PROSITE" id="PS50110"/>
    </source>
</evidence>
<evidence type="ECO:0000259" key="9">
    <source>
        <dbReference type="PROSITE" id="PS51755"/>
    </source>
</evidence>
<dbReference type="PANTHER" id="PTHR48111:SF2">
    <property type="entry name" value="RESPONSE REGULATOR SAER"/>
    <property type="match status" value="1"/>
</dbReference>
<proteinExistence type="predicted"/>
<keyword evidence="11" id="KW-1185">Reference proteome</keyword>
<evidence type="ECO:0000256" key="1">
    <source>
        <dbReference type="ARBA" id="ARBA00022553"/>
    </source>
</evidence>
<dbReference type="FunFam" id="1.10.10.10:FF:000018">
    <property type="entry name" value="DNA-binding response regulator ResD"/>
    <property type="match status" value="1"/>
</dbReference>
<gene>
    <name evidence="10" type="ORF">HMPREF9013_1070</name>
</gene>
<dbReference type="InterPro" id="IPR001789">
    <property type="entry name" value="Sig_transdc_resp-reg_receiver"/>
</dbReference>
<evidence type="ECO:0000256" key="6">
    <source>
        <dbReference type="PROSITE-ProRule" id="PRU00169"/>
    </source>
</evidence>
<dbReference type="EMBL" id="ADFR01000002">
    <property type="protein sequence ID" value="EFC06362.1"/>
    <property type="molecule type" value="Genomic_DNA"/>
</dbReference>
<feature type="modified residue" description="4-aspartylphosphate" evidence="6">
    <location>
        <position position="52"/>
    </location>
</feature>
<dbReference type="Gene3D" id="3.40.50.2300">
    <property type="match status" value="1"/>
</dbReference>
<dbReference type="GO" id="GO:0006355">
    <property type="term" value="P:regulation of DNA-templated transcription"/>
    <property type="evidence" value="ECO:0007669"/>
    <property type="project" value="InterPro"/>
</dbReference>
<feature type="domain" description="Response regulatory" evidence="8">
    <location>
        <begin position="3"/>
        <end position="116"/>
    </location>
</feature>
<dbReference type="GO" id="GO:0000976">
    <property type="term" value="F:transcription cis-regulatory region binding"/>
    <property type="evidence" value="ECO:0007669"/>
    <property type="project" value="TreeGrafter"/>
</dbReference>
<evidence type="ECO:0000256" key="4">
    <source>
        <dbReference type="ARBA" id="ARBA00023125"/>
    </source>
</evidence>
<dbReference type="CDD" id="cd00383">
    <property type="entry name" value="trans_reg_C"/>
    <property type="match status" value="1"/>
</dbReference>
<dbReference type="STRING" id="679192.HMPREF9013_1070"/>
<sequence length="232" mass="26729">MDRILLVDDEKDIVEALKIFLSKEDFELLTATNGKEALEIVQKEKVDLVLMDIMMPIMDGVKATKEIRKNQNIPIIFLSAKGEREDKIEGLTIGADDYITKPFHPEEVIARIKAQLRRFKELGSQQKDQEVYMLGGITLNDSLKLVNVDGKEISLTPVEYGILKYFIQNPKKLLTSQDIYQEVWKEEPIGSESTIAVHIRHLREKIEIDPSHPRYIKVVWGRGYKAESDYEK</sequence>
<protein>
    <submittedName>
        <fullName evidence="10">Response regulator receiver domain protein</fullName>
    </submittedName>
</protein>
<dbReference type="GO" id="GO:0005829">
    <property type="term" value="C:cytosol"/>
    <property type="evidence" value="ECO:0007669"/>
    <property type="project" value="TreeGrafter"/>
</dbReference>
<dbReference type="RefSeq" id="WP_006626707.1">
    <property type="nucleotide sequence ID" value="NZ_ADFR01000002.1"/>
</dbReference>
<dbReference type="OrthoDB" id="9790442at2"/>
<evidence type="ECO:0000313" key="10">
    <source>
        <dbReference type="EMBL" id="EFC06362.1"/>
    </source>
</evidence>
<evidence type="ECO:0000256" key="7">
    <source>
        <dbReference type="PROSITE-ProRule" id="PRU01091"/>
    </source>
</evidence>
<keyword evidence="3" id="KW-0805">Transcription regulation</keyword>
<dbReference type="Pfam" id="PF00072">
    <property type="entry name" value="Response_reg"/>
    <property type="match status" value="1"/>
</dbReference>
<evidence type="ECO:0000256" key="2">
    <source>
        <dbReference type="ARBA" id="ARBA00023012"/>
    </source>
</evidence>
<dbReference type="Gene3D" id="1.10.10.10">
    <property type="entry name" value="Winged helix-like DNA-binding domain superfamily/Winged helix DNA-binding domain"/>
    <property type="match status" value="1"/>
</dbReference>
<accession>D2MMT6</accession>
<dbReference type="AlphaFoldDB" id="D2MMT6"/>
<dbReference type="PANTHER" id="PTHR48111">
    <property type="entry name" value="REGULATOR OF RPOS"/>
    <property type="match status" value="1"/>
</dbReference>
<keyword evidence="5" id="KW-0804">Transcription</keyword>
<dbReference type="SUPFAM" id="SSF52172">
    <property type="entry name" value="CheY-like"/>
    <property type="match status" value="1"/>
</dbReference>
<dbReference type="SMART" id="SM00448">
    <property type="entry name" value="REC"/>
    <property type="match status" value="1"/>
</dbReference>
<dbReference type="InterPro" id="IPR036388">
    <property type="entry name" value="WH-like_DNA-bd_sf"/>
</dbReference>
<dbReference type="InterPro" id="IPR039420">
    <property type="entry name" value="WalR-like"/>
</dbReference>
<evidence type="ECO:0000256" key="3">
    <source>
        <dbReference type="ARBA" id="ARBA00023015"/>
    </source>
</evidence>
<organism evidence="10 11">
    <name type="scientific">Bulleidia extructa W1219</name>
    <dbReference type="NCBI Taxonomy" id="679192"/>
    <lineage>
        <taxon>Bacteria</taxon>
        <taxon>Bacillati</taxon>
        <taxon>Bacillota</taxon>
        <taxon>Erysipelotrichia</taxon>
        <taxon>Erysipelotrichales</taxon>
        <taxon>Erysipelotrichaceae</taxon>
        <taxon>Bulleidia</taxon>
    </lineage>
</organism>
<dbReference type="GO" id="GO:0000156">
    <property type="term" value="F:phosphorelay response regulator activity"/>
    <property type="evidence" value="ECO:0007669"/>
    <property type="project" value="TreeGrafter"/>
</dbReference>